<dbReference type="InterPro" id="IPR010690">
    <property type="entry name" value="YqfD"/>
</dbReference>
<evidence type="ECO:0000256" key="1">
    <source>
        <dbReference type="SAM" id="Phobius"/>
    </source>
</evidence>
<gene>
    <name evidence="2" type="ORF">AZF04_04470</name>
</gene>
<name>A0A161PGW8_9BACI</name>
<organism evidence="2 3">
    <name type="scientific">Alkalihalobacillus trypoxylicola</name>
    <dbReference type="NCBI Taxonomy" id="519424"/>
    <lineage>
        <taxon>Bacteria</taxon>
        <taxon>Bacillati</taxon>
        <taxon>Bacillota</taxon>
        <taxon>Bacilli</taxon>
        <taxon>Bacillales</taxon>
        <taxon>Bacillaceae</taxon>
        <taxon>Alkalihalobacillus</taxon>
    </lineage>
</organism>
<dbReference type="STRING" id="519424.AZF04_04470"/>
<dbReference type="AlphaFoldDB" id="A0A161PGW8"/>
<evidence type="ECO:0000313" key="2">
    <source>
        <dbReference type="EMBL" id="KYG32034.1"/>
    </source>
</evidence>
<keyword evidence="1" id="KW-0472">Membrane</keyword>
<accession>A0A161PGW8</accession>
<dbReference type="Proteomes" id="UP000075806">
    <property type="component" value="Unassembled WGS sequence"/>
</dbReference>
<keyword evidence="3" id="KW-1185">Reference proteome</keyword>
<keyword evidence="1" id="KW-1133">Transmembrane helix</keyword>
<dbReference type="EMBL" id="LTAO01000012">
    <property type="protein sequence ID" value="KYG32034.1"/>
    <property type="molecule type" value="Genomic_DNA"/>
</dbReference>
<protein>
    <submittedName>
        <fullName evidence="2">Stage IV sporulation protein</fullName>
    </submittedName>
</protein>
<dbReference type="RefSeq" id="WP_061948371.1">
    <property type="nucleotide sequence ID" value="NZ_LTAO01000012.1"/>
</dbReference>
<reference evidence="2" key="1">
    <citation type="submission" date="2016-02" db="EMBL/GenBank/DDBJ databases">
        <title>Genome sequence of Bacillus trypoxylicola KCTC 13244(T).</title>
        <authorList>
            <person name="Jeong H."/>
            <person name="Park S.-H."/>
            <person name="Choi S.-K."/>
        </authorList>
    </citation>
    <scope>NUCLEOTIDE SEQUENCE [LARGE SCALE GENOMIC DNA]</scope>
    <source>
        <strain evidence="2">KCTC 13244</strain>
    </source>
</reference>
<dbReference type="PIRSF" id="PIRSF029895">
    <property type="entry name" value="SpoIV"/>
    <property type="match status" value="1"/>
</dbReference>
<dbReference type="Pfam" id="PF06898">
    <property type="entry name" value="YqfD"/>
    <property type="match status" value="1"/>
</dbReference>
<feature type="transmembrane region" description="Helical" evidence="1">
    <location>
        <begin position="89"/>
        <end position="110"/>
    </location>
</feature>
<evidence type="ECO:0000313" key="3">
    <source>
        <dbReference type="Proteomes" id="UP000075806"/>
    </source>
</evidence>
<proteinExistence type="predicted"/>
<comment type="caution">
    <text evidence="2">The sequence shown here is derived from an EMBL/GenBank/DDBJ whole genome shotgun (WGS) entry which is preliminary data.</text>
</comment>
<sequence length="395" mass="45542">MKNSFIKKWNGYVRVTIDAPFPEHFVNRCLEEGIEIWKLKKIADKRLSFYMNLEDIREIKPILRQSEAKIRFSSRHGMPFLLKAMMTRAGFSVGLLLCISMLLLGTNMVWGIEIKGASPHVEVQLKKLVNEIGIKKGKFQFQLPTEEQIQTIVTEQLEGATWVGVRKKGTTYEFEVVEQTLPERAELLSPRNLVSNKTAIIHDIFVKHGQALVEPNDFVKKGEVLITGLIGKDDKKEVVAAEGVVRGEIWYESTVEIELTSMFTNLTGEKKEKSYVKFGDFAVPIWGFGQHQFDESQSFEEEHPFKLFKWESPISYKKETIYETNPFERTYTEEEAIEKGMERAKEDMLKRIPVNAEIIAEKVLHESIENGKVKLQIHYKVIEDIMIEQPIIQGD</sequence>
<keyword evidence="1" id="KW-0812">Transmembrane</keyword>
<dbReference type="NCBIfam" id="TIGR02876">
    <property type="entry name" value="spore_yqfD"/>
    <property type="match status" value="1"/>
</dbReference>
<dbReference type="OrthoDB" id="1640349at2"/>